<dbReference type="PROSITE" id="PS00108">
    <property type="entry name" value="PROTEIN_KINASE_ST"/>
    <property type="match status" value="1"/>
</dbReference>
<dbReference type="GO" id="GO:0002229">
    <property type="term" value="P:defense response to oomycetes"/>
    <property type="evidence" value="ECO:0007669"/>
    <property type="project" value="UniProtKB-ARBA"/>
</dbReference>
<dbReference type="GO" id="GO:0030246">
    <property type="term" value="F:carbohydrate binding"/>
    <property type="evidence" value="ECO:0007669"/>
    <property type="project" value="UniProtKB-KW"/>
</dbReference>
<keyword evidence="17" id="KW-0325">Glycoprotein</keyword>
<dbReference type="Pfam" id="PF00139">
    <property type="entry name" value="Lectin_legB"/>
    <property type="match status" value="1"/>
</dbReference>
<keyword evidence="16" id="KW-0675">Receptor</keyword>
<keyword evidence="4" id="KW-1003">Cell membrane</keyword>
<feature type="transmembrane region" description="Helical" evidence="22">
    <location>
        <begin position="282"/>
        <end position="300"/>
    </location>
</feature>
<dbReference type="InterPro" id="IPR000719">
    <property type="entry name" value="Prot_kinase_dom"/>
</dbReference>
<evidence type="ECO:0000256" key="12">
    <source>
        <dbReference type="ARBA" id="ARBA00022821"/>
    </source>
</evidence>
<dbReference type="AlphaFoldDB" id="A0A834Z9R0"/>
<evidence type="ECO:0000256" key="22">
    <source>
        <dbReference type="SAM" id="Phobius"/>
    </source>
</evidence>
<comment type="function">
    <text evidence="18">Involved in resistance response to the pathogenic oomycetes Phytophthora infestans and Phytophthora capsici.</text>
</comment>
<reference evidence="24 25" key="1">
    <citation type="submission" date="2020-04" db="EMBL/GenBank/DDBJ databases">
        <title>Plant Genome Project.</title>
        <authorList>
            <person name="Zhang R.-G."/>
        </authorList>
    </citation>
    <scope>NUCLEOTIDE SEQUENCE [LARGE SCALE GENOMIC DNA]</scope>
    <source>
        <strain evidence="24">YNK0</strain>
        <tissue evidence="24">Leaf</tissue>
    </source>
</reference>
<evidence type="ECO:0000256" key="11">
    <source>
        <dbReference type="ARBA" id="ARBA00022777"/>
    </source>
</evidence>
<dbReference type="GO" id="GO:0005524">
    <property type="term" value="F:ATP binding"/>
    <property type="evidence" value="ECO:0007669"/>
    <property type="project" value="UniProtKB-UniRule"/>
</dbReference>
<name>A0A834Z9R0_TETSI</name>
<dbReference type="CDD" id="cd06899">
    <property type="entry name" value="lectin_legume_LecRK_Arcelin_ConA"/>
    <property type="match status" value="1"/>
</dbReference>
<accession>A0A834Z9R0</accession>
<dbReference type="InterPro" id="IPR011009">
    <property type="entry name" value="Kinase-like_dom_sf"/>
</dbReference>
<evidence type="ECO:0000259" key="23">
    <source>
        <dbReference type="PROSITE" id="PS50011"/>
    </source>
</evidence>
<evidence type="ECO:0000256" key="6">
    <source>
        <dbReference type="ARBA" id="ARBA00022679"/>
    </source>
</evidence>
<evidence type="ECO:0000256" key="2">
    <source>
        <dbReference type="ARBA" id="ARBA00008536"/>
    </source>
</evidence>
<dbReference type="InterPro" id="IPR013320">
    <property type="entry name" value="ConA-like_dom_sf"/>
</dbReference>
<evidence type="ECO:0000256" key="20">
    <source>
        <dbReference type="ARBA" id="ARBA00063357"/>
    </source>
</evidence>
<dbReference type="Gene3D" id="1.10.510.10">
    <property type="entry name" value="Transferase(Phosphotransferase) domain 1"/>
    <property type="match status" value="1"/>
</dbReference>
<evidence type="ECO:0000256" key="8">
    <source>
        <dbReference type="ARBA" id="ARBA00022729"/>
    </source>
</evidence>
<dbReference type="InterPro" id="IPR001220">
    <property type="entry name" value="Legume_lectin_dom"/>
</dbReference>
<dbReference type="InterPro" id="IPR001245">
    <property type="entry name" value="Ser-Thr/Tyr_kinase_cat_dom"/>
</dbReference>
<dbReference type="OrthoDB" id="4062651at2759"/>
<comment type="subcellular location">
    <subcellularLocation>
        <location evidence="1">Cell membrane</location>
        <topology evidence="1">Single-pass type I membrane protein</topology>
    </subcellularLocation>
</comment>
<feature type="domain" description="Protein kinase" evidence="23">
    <location>
        <begin position="339"/>
        <end position="614"/>
    </location>
</feature>
<evidence type="ECO:0000256" key="9">
    <source>
        <dbReference type="ARBA" id="ARBA00022734"/>
    </source>
</evidence>
<evidence type="ECO:0000256" key="15">
    <source>
        <dbReference type="ARBA" id="ARBA00023136"/>
    </source>
</evidence>
<feature type="binding site" evidence="21">
    <location>
        <position position="369"/>
    </location>
    <ligand>
        <name>ATP</name>
        <dbReference type="ChEBI" id="CHEBI:30616"/>
    </ligand>
</feature>
<keyword evidence="13 21" id="KW-0067">ATP-binding</keyword>
<keyword evidence="9" id="KW-0430">Lectin</keyword>
<dbReference type="Pfam" id="PF07714">
    <property type="entry name" value="PK_Tyr_Ser-Thr"/>
    <property type="match status" value="1"/>
</dbReference>
<keyword evidence="6" id="KW-0808">Transferase</keyword>
<evidence type="ECO:0000256" key="17">
    <source>
        <dbReference type="ARBA" id="ARBA00023180"/>
    </source>
</evidence>
<evidence type="ECO:0000256" key="3">
    <source>
        <dbReference type="ARBA" id="ARBA00010217"/>
    </source>
</evidence>
<sequence length="649" mass="72227">MSLLPTSFISPKMQLLACLFFFFLLPYANPISFNISFFDPEETNVLYRGDATPSAGAIVLNGINYLHRVSHVTYAEPFHLWDSITGSLSDFTTHFSFTIESQIASSYGYGLAFFLAPISFQIPPDSSGGYLGLFNTTNSSTMSANKIIAIEFDAFSNPEWDPPAQHVGINVNSIASAMHSSWDASLHHEEKAHAWITYNASTKNLTVFWTYQKDPIFQGNSTLSCFIDLAKFLPESVTIGFSAATGLYEERNTIHSWEFSSSLIIRETKGTKKGKIKLIESLIVFVGVLIGGVGTFRLILGRMGWRKEATKEIGIDGDLERSGPRRFSHGELVLATQNFSDERKLGQGGFGAVYKGVLSGLDLSLAVKKISKGSKQGEKEYRTEVNVLSKLRHRNLVQLIGWCHDQGEFLLVYEFFPKGSLDYYLFGKKSCISWPDRYKIALGLASAMHYLQEECEQCVLHRDIKSANVMLDSSFNAKLGDFGLARLMDHELSHQTTGLAGTCGYLAPECISTGKASKESDVFSFGVVALEIACGRKSFEPTRDETLVGLVEQVWELYGNGRLLSGADERLCMDFDVKQMECLMIVGLWCTHPDHILRPSMRHVIQVLSFEAVLPNLPNKMPVPMYRVEDPPLHSKGPSITFTSLEMGR</sequence>
<comment type="caution">
    <text evidence="24">The sequence shown here is derived from an EMBL/GenBank/DDBJ whole genome shotgun (WGS) entry which is preliminary data.</text>
</comment>
<keyword evidence="12" id="KW-0611">Plant defense</keyword>
<keyword evidence="11" id="KW-0418">Kinase</keyword>
<keyword evidence="25" id="KW-1185">Reference proteome</keyword>
<evidence type="ECO:0000256" key="13">
    <source>
        <dbReference type="ARBA" id="ARBA00022840"/>
    </source>
</evidence>
<dbReference type="InterPro" id="IPR017441">
    <property type="entry name" value="Protein_kinase_ATP_BS"/>
</dbReference>
<comment type="similarity">
    <text evidence="3">In the C-terminal section; belongs to the protein kinase superfamily. Ser/Thr protein kinase family.</text>
</comment>
<evidence type="ECO:0000256" key="19">
    <source>
        <dbReference type="ARBA" id="ARBA00058818"/>
    </source>
</evidence>
<evidence type="ECO:0000256" key="21">
    <source>
        <dbReference type="PROSITE-ProRule" id="PRU10141"/>
    </source>
</evidence>
<dbReference type="FunFam" id="1.10.510.10:FF:000240">
    <property type="entry name" value="Lectin-domain containing receptor kinase A4.3"/>
    <property type="match status" value="1"/>
</dbReference>
<keyword evidence="14 22" id="KW-1133">Transmembrane helix</keyword>
<evidence type="ECO:0000256" key="7">
    <source>
        <dbReference type="ARBA" id="ARBA00022692"/>
    </source>
</evidence>
<keyword evidence="5" id="KW-0723">Serine/threonine-protein kinase</keyword>
<organism evidence="24 25">
    <name type="scientific">Tetracentron sinense</name>
    <name type="common">Spur-leaf</name>
    <dbReference type="NCBI Taxonomy" id="13715"/>
    <lineage>
        <taxon>Eukaryota</taxon>
        <taxon>Viridiplantae</taxon>
        <taxon>Streptophyta</taxon>
        <taxon>Embryophyta</taxon>
        <taxon>Tracheophyta</taxon>
        <taxon>Spermatophyta</taxon>
        <taxon>Magnoliopsida</taxon>
        <taxon>Trochodendrales</taxon>
        <taxon>Trochodendraceae</taxon>
        <taxon>Tetracentron</taxon>
    </lineage>
</organism>
<dbReference type="PANTHER" id="PTHR27007">
    <property type="match status" value="1"/>
</dbReference>
<keyword evidence="7 22" id="KW-0812">Transmembrane</keyword>
<dbReference type="GO" id="GO:0009626">
    <property type="term" value="P:plant-type hypersensitive response"/>
    <property type="evidence" value="ECO:0007669"/>
    <property type="project" value="UniProtKB-ARBA"/>
</dbReference>
<evidence type="ECO:0000256" key="14">
    <source>
        <dbReference type="ARBA" id="ARBA00022989"/>
    </source>
</evidence>
<dbReference type="PROSITE" id="PS00107">
    <property type="entry name" value="PROTEIN_KINASE_ATP"/>
    <property type="match status" value="1"/>
</dbReference>
<dbReference type="FunFam" id="2.60.120.200:FF:000103">
    <property type="entry name" value="L-type lectin-domain containing receptor kinase IX.1"/>
    <property type="match status" value="1"/>
</dbReference>
<evidence type="ECO:0000256" key="1">
    <source>
        <dbReference type="ARBA" id="ARBA00004251"/>
    </source>
</evidence>
<dbReference type="SUPFAM" id="SSF49899">
    <property type="entry name" value="Concanavalin A-like lectins/glucanases"/>
    <property type="match status" value="1"/>
</dbReference>
<dbReference type="InterPro" id="IPR008271">
    <property type="entry name" value="Ser/Thr_kinase_AS"/>
</dbReference>
<evidence type="ECO:0000256" key="4">
    <source>
        <dbReference type="ARBA" id="ARBA00022475"/>
    </source>
</evidence>
<evidence type="ECO:0000256" key="16">
    <source>
        <dbReference type="ARBA" id="ARBA00023170"/>
    </source>
</evidence>
<dbReference type="GO" id="GO:0005886">
    <property type="term" value="C:plasma membrane"/>
    <property type="evidence" value="ECO:0007669"/>
    <property type="project" value="UniProtKB-SubCell"/>
</dbReference>
<dbReference type="SUPFAM" id="SSF56112">
    <property type="entry name" value="Protein kinase-like (PK-like)"/>
    <property type="match status" value="1"/>
</dbReference>
<keyword evidence="8" id="KW-0732">Signal</keyword>
<comment type="similarity">
    <text evidence="2">In the N-terminal section; belongs to the leguminous lectin family.</text>
</comment>
<dbReference type="EMBL" id="JABCRI010000008">
    <property type="protein sequence ID" value="KAF8401846.1"/>
    <property type="molecule type" value="Genomic_DNA"/>
</dbReference>
<dbReference type="PROSITE" id="PS50011">
    <property type="entry name" value="PROTEIN_KINASE_DOM"/>
    <property type="match status" value="1"/>
</dbReference>
<dbReference type="Proteomes" id="UP000655225">
    <property type="component" value="Unassembled WGS sequence"/>
</dbReference>
<comment type="function">
    <text evidence="19">Promotes hydrogen peroxide H(2)O(2) production and cell death.</text>
</comment>
<dbReference type="CDD" id="cd14066">
    <property type="entry name" value="STKc_IRAK"/>
    <property type="match status" value="1"/>
</dbReference>
<dbReference type="FunFam" id="3.30.200.20:FF:000168">
    <property type="entry name" value="L-type lectin-domain containing receptor kinase IX.1"/>
    <property type="match status" value="1"/>
</dbReference>
<evidence type="ECO:0000256" key="18">
    <source>
        <dbReference type="ARBA" id="ARBA00058054"/>
    </source>
</evidence>
<keyword evidence="10 21" id="KW-0547">Nucleotide-binding</keyword>
<evidence type="ECO:0000256" key="5">
    <source>
        <dbReference type="ARBA" id="ARBA00022527"/>
    </source>
</evidence>
<dbReference type="InterPro" id="IPR050528">
    <property type="entry name" value="L-type_Lectin-RKs"/>
</dbReference>
<dbReference type="Gene3D" id="2.60.120.200">
    <property type="match status" value="1"/>
</dbReference>
<dbReference type="Gene3D" id="3.30.200.20">
    <property type="entry name" value="Phosphorylase Kinase, domain 1"/>
    <property type="match status" value="1"/>
</dbReference>
<dbReference type="SMART" id="SM00220">
    <property type="entry name" value="S_TKc"/>
    <property type="match status" value="1"/>
</dbReference>
<proteinExistence type="inferred from homology"/>
<protein>
    <recommendedName>
        <fullName evidence="23">Protein kinase domain-containing protein</fullName>
    </recommendedName>
</protein>
<evidence type="ECO:0000313" key="24">
    <source>
        <dbReference type="EMBL" id="KAF8401846.1"/>
    </source>
</evidence>
<dbReference type="GO" id="GO:0004674">
    <property type="term" value="F:protein serine/threonine kinase activity"/>
    <property type="evidence" value="ECO:0007669"/>
    <property type="project" value="UniProtKB-KW"/>
</dbReference>
<keyword evidence="15 22" id="KW-0472">Membrane</keyword>
<comment type="subunit">
    <text evidence="20">Interacts with ABCG40.</text>
</comment>
<evidence type="ECO:0000256" key="10">
    <source>
        <dbReference type="ARBA" id="ARBA00022741"/>
    </source>
</evidence>
<gene>
    <name evidence="24" type="ORF">HHK36_012793</name>
</gene>
<evidence type="ECO:0000313" key="25">
    <source>
        <dbReference type="Proteomes" id="UP000655225"/>
    </source>
</evidence>
<dbReference type="OMA" id="MVRHEIV"/>